<protein>
    <submittedName>
        <fullName evidence="3">Endophilin-B2</fullName>
    </submittedName>
</protein>
<reference evidence="3 4" key="1">
    <citation type="submission" date="2021-06" db="EMBL/GenBank/DDBJ databases">
        <authorList>
            <person name="Palmer J.M."/>
        </authorList>
    </citation>
    <scope>NUCLEOTIDE SEQUENCE [LARGE SCALE GENOMIC DNA]</scope>
    <source>
        <strain evidence="3 4">CL_MEX2019</strain>
        <tissue evidence="3">Muscle</tissue>
    </source>
</reference>
<evidence type="ECO:0000256" key="1">
    <source>
        <dbReference type="SAM" id="Coils"/>
    </source>
</evidence>
<dbReference type="InterPro" id="IPR027267">
    <property type="entry name" value="AH/BAR_dom_sf"/>
</dbReference>
<evidence type="ECO:0000313" key="4">
    <source>
        <dbReference type="Proteomes" id="UP001352852"/>
    </source>
</evidence>
<keyword evidence="1" id="KW-0175">Coiled coil</keyword>
<comment type="caution">
    <text evidence="3">The sequence shown here is derived from an EMBL/GenBank/DDBJ whole genome shotgun (WGS) entry which is preliminary data.</text>
</comment>
<dbReference type="Pfam" id="PF03114">
    <property type="entry name" value="BAR"/>
    <property type="match status" value="1"/>
</dbReference>
<name>A0ABU7F8J0_9TELE</name>
<feature type="domain" description="BAR" evidence="2">
    <location>
        <begin position="1"/>
        <end position="171"/>
    </location>
</feature>
<dbReference type="InterPro" id="IPR004148">
    <property type="entry name" value="BAR_dom"/>
</dbReference>
<organism evidence="3 4">
    <name type="scientific">Characodon lateralis</name>
    <dbReference type="NCBI Taxonomy" id="208331"/>
    <lineage>
        <taxon>Eukaryota</taxon>
        <taxon>Metazoa</taxon>
        <taxon>Chordata</taxon>
        <taxon>Craniata</taxon>
        <taxon>Vertebrata</taxon>
        <taxon>Euteleostomi</taxon>
        <taxon>Actinopterygii</taxon>
        <taxon>Neopterygii</taxon>
        <taxon>Teleostei</taxon>
        <taxon>Neoteleostei</taxon>
        <taxon>Acanthomorphata</taxon>
        <taxon>Ovalentaria</taxon>
        <taxon>Atherinomorphae</taxon>
        <taxon>Cyprinodontiformes</taxon>
        <taxon>Goodeidae</taxon>
        <taxon>Characodon</taxon>
    </lineage>
</organism>
<keyword evidence="4" id="KW-1185">Reference proteome</keyword>
<sequence length="171" mass="19307">MKLVTSHAGARIEEFLYEKLDMKAPSRVTNAELLGQYMEDAAKEFGLVTPYGSTLMKVGDCERRLGAVEREFIQTSAVSFLTPLRNFLEGDWRTISRERRQLENLRLDLDACKTRVKKAKAAEAKAAVSPDSFPRPHIFSFNRSNKSTQCVLVSTITNCLHIDHLCSARVQ</sequence>
<gene>
    <name evidence="3" type="primary">SH3GLB2_3</name>
    <name evidence="3" type="ORF">CHARACLAT_027254</name>
</gene>
<accession>A0ABU7F8J0</accession>
<dbReference type="SUPFAM" id="SSF103657">
    <property type="entry name" value="BAR/IMD domain-like"/>
    <property type="match status" value="1"/>
</dbReference>
<feature type="coiled-coil region" evidence="1">
    <location>
        <begin position="95"/>
        <end position="122"/>
    </location>
</feature>
<dbReference type="Proteomes" id="UP001352852">
    <property type="component" value="Unassembled WGS sequence"/>
</dbReference>
<proteinExistence type="predicted"/>
<dbReference type="PROSITE" id="PS51021">
    <property type="entry name" value="BAR"/>
    <property type="match status" value="1"/>
</dbReference>
<dbReference type="Gene3D" id="1.20.1270.60">
    <property type="entry name" value="Arfaptin homology (AH) domain/BAR domain"/>
    <property type="match status" value="1"/>
</dbReference>
<evidence type="ECO:0000259" key="2">
    <source>
        <dbReference type="PROSITE" id="PS51021"/>
    </source>
</evidence>
<evidence type="ECO:0000313" key="3">
    <source>
        <dbReference type="EMBL" id="MED6295033.1"/>
    </source>
</evidence>
<dbReference type="EMBL" id="JAHUTJ010077182">
    <property type="protein sequence ID" value="MED6295033.1"/>
    <property type="molecule type" value="Genomic_DNA"/>
</dbReference>